<dbReference type="EMBL" id="NIVC01000032">
    <property type="protein sequence ID" value="PAA93216.1"/>
    <property type="molecule type" value="Genomic_DNA"/>
</dbReference>
<proteinExistence type="predicted"/>
<dbReference type="InterPro" id="IPR032710">
    <property type="entry name" value="NTF2-like_dom_sf"/>
</dbReference>
<dbReference type="STRING" id="282301.A0A267H4M4"/>
<keyword evidence="1" id="KW-0813">Transport</keyword>
<dbReference type="GO" id="GO:0005737">
    <property type="term" value="C:cytoplasm"/>
    <property type="evidence" value="ECO:0007669"/>
    <property type="project" value="UniProtKB-SubCell"/>
</dbReference>
<name>A0A267H4M4_9PLAT</name>
<gene>
    <name evidence="3" type="ORF">BOX15_Mlig012923g1</name>
</gene>
<evidence type="ECO:0000313" key="4">
    <source>
        <dbReference type="Proteomes" id="UP000215902"/>
    </source>
</evidence>
<dbReference type="SUPFAM" id="SSF54427">
    <property type="entry name" value="NTF2-like"/>
    <property type="match status" value="1"/>
</dbReference>
<dbReference type="GO" id="GO:0006913">
    <property type="term" value="P:nucleocytoplasmic transport"/>
    <property type="evidence" value="ECO:0007669"/>
    <property type="project" value="UniProtKB-UniRule"/>
</dbReference>
<feature type="domain" description="NTF2" evidence="2">
    <location>
        <begin position="17"/>
        <end position="135"/>
    </location>
</feature>
<dbReference type="GO" id="GO:0005634">
    <property type="term" value="C:nucleus"/>
    <property type="evidence" value="ECO:0007669"/>
    <property type="project" value="UniProtKB-SubCell"/>
</dbReference>
<dbReference type="GO" id="GO:0051028">
    <property type="term" value="P:mRNA transport"/>
    <property type="evidence" value="ECO:0007669"/>
    <property type="project" value="UniProtKB-UniRule"/>
</dbReference>
<dbReference type="PROSITE" id="PS50177">
    <property type="entry name" value="NTF2_DOMAIN"/>
    <property type="match status" value="1"/>
</dbReference>
<dbReference type="InterPro" id="IPR045875">
    <property type="entry name" value="NTF2"/>
</dbReference>
<dbReference type="InterPro" id="IPR018222">
    <property type="entry name" value="Nuclear_transport_factor_2_euk"/>
</dbReference>
<sequence length="138" mass="15623">MSSDNNKPLDQARCDAAAVRFCTMYYKRMSDTRQNLTPLYADQAVLAWNGHRHSGKQEIGQFYAQLPNCVAQPYSVSAQLLDGDIFPPNSLLATCHGQVKFLRCEDRRHKLFSQAFVLSRQSDGTFVILSDTFRTSEP</sequence>
<accession>A0A267H4M4</accession>
<keyword evidence="1" id="KW-0963">Cytoplasm</keyword>
<dbReference type="Proteomes" id="UP000215902">
    <property type="component" value="Unassembled WGS sequence"/>
</dbReference>
<evidence type="ECO:0000313" key="3">
    <source>
        <dbReference type="EMBL" id="PAA93216.1"/>
    </source>
</evidence>
<organism evidence="3 4">
    <name type="scientific">Macrostomum lignano</name>
    <dbReference type="NCBI Taxonomy" id="282301"/>
    <lineage>
        <taxon>Eukaryota</taxon>
        <taxon>Metazoa</taxon>
        <taxon>Spiralia</taxon>
        <taxon>Lophotrochozoa</taxon>
        <taxon>Platyhelminthes</taxon>
        <taxon>Rhabditophora</taxon>
        <taxon>Macrostomorpha</taxon>
        <taxon>Macrostomida</taxon>
        <taxon>Macrostomidae</taxon>
        <taxon>Macrostomum</taxon>
    </lineage>
</organism>
<comment type="subcellular location">
    <subcellularLocation>
        <location evidence="1">Cytoplasm</location>
    </subcellularLocation>
    <subcellularLocation>
        <location evidence="1">Nucleus</location>
    </subcellularLocation>
</comment>
<keyword evidence="1" id="KW-0653">Protein transport</keyword>
<dbReference type="OrthoDB" id="25408at2759"/>
<keyword evidence="4" id="KW-1185">Reference proteome</keyword>
<dbReference type="InterPro" id="IPR002075">
    <property type="entry name" value="NTF2_dom"/>
</dbReference>
<dbReference type="GO" id="GO:0015031">
    <property type="term" value="P:protein transport"/>
    <property type="evidence" value="ECO:0007669"/>
    <property type="project" value="UniProtKB-KW"/>
</dbReference>
<reference evidence="3 4" key="1">
    <citation type="submission" date="2017-06" db="EMBL/GenBank/DDBJ databases">
        <title>A platform for efficient transgenesis in Macrostomum lignano, a flatworm model organism for stem cell research.</title>
        <authorList>
            <person name="Berezikov E."/>
        </authorList>
    </citation>
    <scope>NUCLEOTIDE SEQUENCE [LARGE SCALE GENOMIC DNA]</scope>
    <source>
        <strain evidence="3">DV1</strain>
        <tissue evidence="3">Whole organism</tissue>
    </source>
</reference>
<comment type="caution">
    <text evidence="3">The sequence shown here is derived from an EMBL/GenBank/DDBJ whole genome shotgun (WGS) entry which is preliminary data.</text>
</comment>
<comment type="function">
    <text evidence="1">Has a role in nuclear-cytoplasmic transport of proteins and mRNAs.</text>
</comment>
<dbReference type="Gene3D" id="3.10.450.50">
    <property type="match status" value="1"/>
</dbReference>
<dbReference type="PANTHER" id="PTHR12612">
    <property type="entry name" value="NUCLEAR TRANSPORT FACTOR 2"/>
    <property type="match status" value="1"/>
</dbReference>
<evidence type="ECO:0000256" key="1">
    <source>
        <dbReference type="RuleBase" id="RU369002"/>
    </source>
</evidence>
<protein>
    <recommendedName>
        <fullName evidence="1">NTF2-related export protein</fullName>
    </recommendedName>
</protein>
<keyword evidence="1" id="KW-0539">Nucleus</keyword>
<dbReference type="AlphaFoldDB" id="A0A267H4M4"/>
<dbReference type="Pfam" id="PF02136">
    <property type="entry name" value="NTF2"/>
    <property type="match status" value="1"/>
</dbReference>
<evidence type="ECO:0000259" key="2">
    <source>
        <dbReference type="PROSITE" id="PS50177"/>
    </source>
</evidence>